<protein>
    <submittedName>
        <fullName evidence="1">Uncharacterized protein</fullName>
    </submittedName>
</protein>
<name>A0AAU7CQK0_9BACT</name>
<organism evidence="1">
    <name type="scientific">Singulisphaera sp. Ch08</name>
    <dbReference type="NCBI Taxonomy" id="3120278"/>
    <lineage>
        <taxon>Bacteria</taxon>
        <taxon>Pseudomonadati</taxon>
        <taxon>Planctomycetota</taxon>
        <taxon>Planctomycetia</taxon>
        <taxon>Isosphaerales</taxon>
        <taxon>Isosphaeraceae</taxon>
        <taxon>Singulisphaera</taxon>
    </lineage>
</organism>
<gene>
    <name evidence="1" type="ORF">V5E97_15150</name>
</gene>
<reference evidence="1" key="1">
    <citation type="submission" date="2024-05" db="EMBL/GenBank/DDBJ databases">
        <title>Planctomycetes of the genus Singulisphaera possess chitinolytic capabilities.</title>
        <authorList>
            <person name="Ivanova A."/>
        </authorList>
    </citation>
    <scope>NUCLEOTIDE SEQUENCE</scope>
    <source>
        <strain evidence="1">Ch08T</strain>
    </source>
</reference>
<proteinExistence type="predicted"/>
<evidence type="ECO:0000313" key="1">
    <source>
        <dbReference type="EMBL" id="XBH07323.1"/>
    </source>
</evidence>
<sequence>MTPKTMAMKTVATMNQPILKRGLDISIPSLSGCRLDDVDLPAPFSDLW</sequence>
<dbReference type="RefSeq" id="WP_406700162.1">
    <property type="nucleotide sequence ID" value="NZ_CP155447.1"/>
</dbReference>
<dbReference type="AlphaFoldDB" id="A0AAU7CQK0"/>
<accession>A0AAU7CQK0</accession>
<dbReference type="EMBL" id="CP155447">
    <property type="protein sequence ID" value="XBH07323.1"/>
    <property type="molecule type" value="Genomic_DNA"/>
</dbReference>